<evidence type="ECO:0000256" key="3">
    <source>
        <dbReference type="ARBA" id="ARBA00022801"/>
    </source>
</evidence>
<feature type="active site" description="Charge relay system" evidence="5">
    <location>
        <position position="112"/>
    </location>
</feature>
<feature type="active site" description="Charge relay system" evidence="5">
    <location>
        <position position="186"/>
    </location>
</feature>
<evidence type="ECO:0000256" key="4">
    <source>
        <dbReference type="ARBA" id="ARBA00022825"/>
    </source>
</evidence>
<dbReference type="EMBL" id="JAHXPT010000008">
    <property type="protein sequence ID" value="MBW6410552.1"/>
    <property type="molecule type" value="Genomic_DNA"/>
</dbReference>
<keyword evidence="4 5" id="KW-0720">Serine protease</keyword>
<evidence type="ECO:0000256" key="2">
    <source>
        <dbReference type="ARBA" id="ARBA00022670"/>
    </source>
</evidence>
<dbReference type="InterPro" id="IPR036852">
    <property type="entry name" value="Peptidase_S8/S53_dom_sf"/>
</dbReference>
<dbReference type="PANTHER" id="PTHR43806">
    <property type="entry name" value="PEPTIDASE S8"/>
    <property type="match status" value="1"/>
</dbReference>
<comment type="similarity">
    <text evidence="1 5">Belongs to the peptidase S8 family.</text>
</comment>
<keyword evidence="2 5" id="KW-0645">Protease</keyword>
<dbReference type="Gene3D" id="2.60.120.1290">
    <property type="match status" value="1"/>
</dbReference>
<dbReference type="InterPro" id="IPR034045">
    <property type="entry name" value="Pep_S8_CspA-like"/>
</dbReference>
<dbReference type="InterPro" id="IPR015500">
    <property type="entry name" value="Peptidase_S8_subtilisin-rel"/>
</dbReference>
<dbReference type="PIRSF" id="PIRSF037894">
    <property type="entry name" value="Subtilisin_rel_CspABC"/>
    <property type="match status" value="1"/>
</dbReference>
<proteinExistence type="inferred from homology"/>
<dbReference type="InterPro" id="IPR017310">
    <property type="entry name" value="Pept_S8A_subtilisin_clostridia"/>
</dbReference>
<dbReference type="Proteomes" id="UP001519921">
    <property type="component" value="Unassembled WGS sequence"/>
</dbReference>
<dbReference type="InterPro" id="IPR000209">
    <property type="entry name" value="Peptidase_S8/S53_dom"/>
</dbReference>
<feature type="domain" description="Peptidase S8/S53" evidence="6">
    <location>
        <begin position="429"/>
        <end position="559"/>
    </location>
</feature>
<keyword evidence="3 5" id="KW-0378">Hydrolase</keyword>
<evidence type="ECO:0000259" key="6">
    <source>
        <dbReference type="Pfam" id="PF00082"/>
    </source>
</evidence>
<accession>A0ABS7APH1</accession>
<dbReference type="RefSeq" id="WP_219779983.1">
    <property type="nucleotide sequence ID" value="NZ_JAHXPT010000008.1"/>
</dbReference>
<dbReference type="PROSITE" id="PS51892">
    <property type="entry name" value="SUBTILASE"/>
    <property type="match status" value="1"/>
</dbReference>
<dbReference type="PROSITE" id="PS00136">
    <property type="entry name" value="SUBTILASE_ASP"/>
    <property type="match status" value="1"/>
</dbReference>
<feature type="active site" description="Charge relay system" evidence="5">
    <location>
        <position position="505"/>
    </location>
</feature>
<name>A0ABS7APH1_9CLOT</name>
<dbReference type="Gene3D" id="3.40.50.200">
    <property type="entry name" value="Peptidase S8/S53 domain"/>
    <property type="match status" value="1"/>
</dbReference>
<dbReference type="Pfam" id="PF00082">
    <property type="entry name" value="Peptidase_S8"/>
    <property type="match status" value="2"/>
</dbReference>
<sequence length="572" mass="63951">MENNYDIVQNIFYDINYNHYIIQYQGEIDKKALEDEGYYITIIDDKYAIISFNKDIKINIDEPLFSSIVYIKPVEIYTLQDISPIEATQVRSLQLDMPLNLTGKGVIVGIIDTGIDYLNDEFMTSDGKTRIDCIWDQTIKSYKKYDEYPMPYGVIYTKNEIDEAIKEYREGRYPYTIVPTKDEIGHGTNMSGIIGATGKNPDLKGVAPECEFAVVKLIEDYAYKTQFDIKVPVFNITSIFSAIEFLYEYALRKSKPMVIYLPLGTNSGNHKGNGILQEYIESVSNNRGIVVVTGTGNERDRGEHVSGSITEVDGINTVELDVSEQQKNLWVEVWVDSPNIMTIDIVSPSGENTGIVPAIINTTETYEFVFEKTLIKINFYLPEENTGDELIRISFYNLHSGIWKIKLIANLVLDGKYNLWIPQYGITVGNTHFNPSDPFGTLTGPGDSISSITAAAYNQNNNNIVNYSGMGFNDDYLNRIDVAAGGVNALTVAPNNSVSIVNGTSVSAAVLAGTCAILFQWGIVDGNEPHMYSQTIKTYLTRGTVKRAGDIYPNPQWGYGILNVLGIFNNMM</sequence>
<evidence type="ECO:0000313" key="7">
    <source>
        <dbReference type="EMBL" id="MBW6410552.1"/>
    </source>
</evidence>
<protein>
    <submittedName>
        <fullName evidence="7">S8 family peptidase</fullName>
    </submittedName>
</protein>
<evidence type="ECO:0000256" key="5">
    <source>
        <dbReference type="PROSITE-ProRule" id="PRU01240"/>
    </source>
</evidence>
<keyword evidence="8" id="KW-1185">Reference proteome</keyword>
<organism evidence="7 8">
    <name type="scientific">Clostridium weizhouense</name>
    <dbReference type="NCBI Taxonomy" id="2859781"/>
    <lineage>
        <taxon>Bacteria</taxon>
        <taxon>Bacillati</taxon>
        <taxon>Bacillota</taxon>
        <taxon>Clostridia</taxon>
        <taxon>Eubacteriales</taxon>
        <taxon>Clostridiaceae</taxon>
        <taxon>Clostridium</taxon>
    </lineage>
</organism>
<gene>
    <name evidence="7" type="ORF">KYD98_10640</name>
</gene>
<dbReference type="CDD" id="cd07478">
    <property type="entry name" value="Peptidases_S8_CspA-like"/>
    <property type="match status" value="1"/>
</dbReference>
<feature type="domain" description="Peptidase S8/S53" evidence="6">
    <location>
        <begin position="103"/>
        <end position="312"/>
    </location>
</feature>
<comment type="caution">
    <text evidence="7">The sequence shown here is derived from an EMBL/GenBank/DDBJ whole genome shotgun (WGS) entry which is preliminary data.</text>
</comment>
<evidence type="ECO:0000256" key="1">
    <source>
        <dbReference type="ARBA" id="ARBA00011073"/>
    </source>
</evidence>
<dbReference type="SUPFAM" id="SSF52743">
    <property type="entry name" value="Subtilisin-like"/>
    <property type="match status" value="1"/>
</dbReference>
<evidence type="ECO:0000313" key="8">
    <source>
        <dbReference type="Proteomes" id="UP001519921"/>
    </source>
</evidence>
<dbReference type="PRINTS" id="PR00723">
    <property type="entry name" value="SUBTILISIN"/>
</dbReference>
<dbReference type="PANTHER" id="PTHR43806:SF11">
    <property type="entry name" value="CEREVISIN-RELATED"/>
    <property type="match status" value="1"/>
</dbReference>
<dbReference type="InterPro" id="IPR023827">
    <property type="entry name" value="Peptidase_S8_Asp-AS"/>
</dbReference>
<dbReference type="InterPro" id="IPR050131">
    <property type="entry name" value="Peptidase_S8_subtilisin-like"/>
</dbReference>
<reference evidence="7 8" key="1">
    <citation type="submission" date="2021-07" db="EMBL/GenBank/DDBJ databases">
        <title>Clostridium weizhouense sp. nov., an anaerobic bacterium isolated from activated sludge of Petroleum wastewater.</title>
        <authorList>
            <person name="Li Q."/>
        </authorList>
    </citation>
    <scope>NUCLEOTIDE SEQUENCE [LARGE SCALE GENOMIC DNA]</scope>
    <source>
        <strain evidence="7 8">YB-6</strain>
    </source>
</reference>